<reference evidence="3" key="1">
    <citation type="journal article" date="2015" name="Nature">
        <title>Complex archaea that bridge the gap between prokaryotes and eukaryotes.</title>
        <authorList>
            <person name="Spang A."/>
            <person name="Saw J.H."/>
            <person name="Jorgensen S.L."/>
            <person name="Zaremba-Niedzwiedzka K."/>
            <person name="Martijn J."/>
            <person name="Lind A.E."/>
            <person name="van Eijk R."/>
            <person name="Schleper C."/>
            <person name="Guy L."/>
            <person name="Ettema T.J."/>
        </authorList>
    </citation>
    <scope>NUCLEOTIDE SEQUENCE</scope>
</reference>
<comment type="caution">
    <text evidence="3">The sequence shown here is derived from an EMBL/GenBank/DDBJ whole genome shotgun (WGS) entry which is preliminary data.</text>
</comment>
<feature type="transmembrane region" description="Helical" evidence="2">
    <location>
        <begin position="52"/>
        <end position="74"/>
    </location>
</feature>
<protein>
    <submittedName>
        <fullName evidence="3">Uncharacterized protein</fullName>
    </submittedName>
</protein>
<name>A0A0F9PIY0_9ZZZZ</name>
<keyword evidence="1" id="KW-0175">Coiled coil</keyword>
<gene>
    <name evidence="3" type="ORF">LCGC14_0836730</name>
</gene>
<keyword evidence="2" id="KW-0472">Membrane</keyword>
<feature type="coiled-coil region" evidence="1">
    <location>
        <begin position="14"/>
        <end position="51"/>
    </location>
</feature>
<evidence type="ECO:0000256" key="1">
    <source>
        <dbReference type="SAM" id="Coils"/>
    </source>
</evidence>
<keyword evidence="2" id="KW-1133">Transmembrane helix</keyword>
<keyword evidence="2" id="KW-0812">Transmembrane</keyword>
<accession>A0A0F9PIY0</accession>
<dbReference type="AlphaFoldDB" id="A0A0F9PIY0"/>
<proteinExistence type="predicted"/>
<organism evidence="3">
    <name type="scientific">marine sediment metagenome</name>
    <dbReference type="NCBI Taxonomy" id="412755"/>
    <lineage>
        <taxon>unclassified sequences</taxon>
        <taxon>metagenomes</taxon>
        <taxon>ecological metagenomes</taxon>
    </lineage>
</organism>
<sequence length="75" mass="8490">MPEHDWNAYRELFLHEMKENRKQFNHIADALKELSKEMAIIKIEIGQLKVKASLVGGIAGLIGAGLMTAVIKLWM</sequence>
<dbReference type="EMBL" id="LAZR01002429">
    <property type="protein sequence ID" value="KKN30159.1"/>
    <property type="molecule type" value="Genomic_DNA"/>
</dbReference>
<evidence type="ECO:0000256" key="2">
    <source>
        <dbReference type="SAM" id="Phobius"/>
    </source>
</evidence>
<evidence type="ECO:0000313" key="3">
    <source>
        <dbReference type="EMBL" id="KKN30159.1"/>
    </source>
</evidence>